<keyword evidence="11" id="KW-0808">Transferase</keyword>
<evidence type="ECO:0000256" key="1">
    <source>
        <dbReference type="ARBA" id="ARBA00000085"/>
    </source>
</evidence>
<sequence length="1238" mass="139009">MAKQTELTRRQRALADFGDFVLDHDELDAILDEGCRLVAQALDTQLAKVVEIEGDTQTGLVRAGVGWTPGIVRQQHVSLQGRSSEAYAIEKTMPIITKDIAQETRFEFPSFLRDHGVVALVNVPILLPGRRPWGVLQVDATRPREFDEEDIEFLKTYAMVLGPVIDRLAVASDRNRIEQVLNESTERLRLAIEVGELASWDWNVRTGEVVWNDRHFLMQGYGVAEVTPSFDAWVVRVHPEDRAEALTQIEKARDDHKAYTHIFRTLLPDGDVRWCSARGRFFYDDHGVPSRMVGVMEDITERKHLAQQQEYLLKLNDALSPLTNAADIKAAAVNLLGEHLRADRVVYAEHHGEYFEVGENYASQVAADLIGGSPFSAFGKSVSTLQAGQLVVVDDVNSGVFDEEERASFLAMGVRAVVAIPLVKASRLLVNLSIHQQSPRKWGLDEIALARETAERAWAGVQRARAEEALRDREADLARVQRIGEVGGLDIDVARGLRSVRSPEYLRLHGLPRDGRDESHADWLARVHPEDREHAERALFAALESDALVYDSEYRIVRPSDGAVRWMHARADIERDGSGRAVRLVGAHTDVTEQKRSTEALRESEERLESELRQTTILANLAERLVTEERLPEIYEEILSAAISITGSDAGTVRIYDPESKSLVLLVARGMPGNMTDHFRRVDASSSTACGIALRTGERSFVDFDADLEDTACRMHVEAGYQSAQETPMLSRSGGPIGMLSTHWRKSKHRPTQSQLKFLDLLARQAADLIDQRRSEDSLRASEERLRQFGEASQDVLWIRDAERLQWQYLTPAFEAIYGLSREETLSGDNFRSWIELVVPEDRAIAAGAMDRVREGEYVTFDYRIRRPRDGAIRWLRNTDFPIRGADGKIALIGGIGHDLTELRDAEQRLTTLMEGIPQLVWRAADRGKWAWSSPQWSDFTGLSFEESLDFGWLAALHPDERGHARQIWEVATRSGQLEMEGRICHAASREYRWFRTRATPVRNDAGDIVEWLGTSTDVHDLRELQERQQVLVAELQHRTRNLMGVVRSTSRRTAEASTDILDFQRRFNDRLEALARVQGLLSRLNETDRISFDELVRSELLAMDGAANNVTLKGPTGIRLRSSMVQTLAMALHELATNAVKYGALSQPGAHLSVEWSVASPDRRGRPRLHIDWRESGVTMPDTTSGPRAGGQGRELIEEALPYQLDAETSLEFGPDGIHCTITIPVSQSNETAGDDG</sequence>
<comment type="catalytic activity">
    <reaction evidence="1">
        <text>ATP + protein L-histidine = ADP + protein N-phospho-L-histidine.</text>
        <dbReference type="EC" id="2.7.13.3"/>
    </reaction>
</comment>
<dbReference type="GO" id="GO:0005524">
    <property type="term" value="F:ATP binding"/>
    <property type="evidence" value="ECO:0007669"/>
    <property type="project" value="UniProtKB-KW"/>
</dbReference>
<evidence type="ECO:0000256" key="17">
    <source>
        <dbReference type="ARBA" id="ARBA00022989"/>
    </source>
</evidence>
<dbReference type="InterPro" id="IPR029016">
    <property type="entry name" value="GAF-like_dom_sf"/>
</dbReference>
<dbReference type="Pfam" id="PF13185">
    <property type="entry name" value="GAF_2"/>
    <property type="match status" value="1"/>
</dbReference>
<dbReference type="Pfam" id="PF08447">
    <property type="entry name" value="PAS_3"/>
    <property type="match status" value="4"/>
</dbReference>
<reference evidence="23 24" key="1">
    <citation type="submission" date="2017-10" db="EMBL/GenBank/DDBJ databases">
        <title>Sphingobium yanoikuyae S72.</title>
        <authorList>
            <person name="Sanchez E."/>
            <person name="Bustos P."/>
            <person name="Mendoza P."/>
            <person name="Guo X."/>
            <person name="Mendoza A."/>
        </authorList>
    </citation>
    <scope>NUCLEOTIDE SEQUENCE [LARGE SCALE GENOMIC DNA]</scope>
    <source>
        <strain evidence="23 24">S72</strain>
    </source>
</reference>
<evidence type="ECO:0000313" key="24">
    <source>
        <dbReference type="Proteomes" id="UP000219422"/>
    </source>
</evidence>
<dbReference type="SMART" id="SM00086">
    <property type="entry name" value="PAC"/>
    <property type="match status" value="4"/>
</dbReference>
<feature type="domain" description="PAS" evidence="21">
    <location>
        <begin position="906"/>
        <end position="976"/>
    </location>
</feature>
<dbReference type="GO" id="GO:0009881">
    <property type="term" value="F:photoreceptor activity"/>
    <property type="evidence" value="ECO:0007669"/>
    <property type="project" value="UniProtKB-KW"/>
</dbReference>
<evidence type="ECO:0000259" key="21">
    <source>
        <dbReference type="PROSITE" id="PS50112"/>
    </source>
</evidence>
<dbReference type="InterPro" id="IPR052162">
    <property type="entry name" value="Sensor_kinase/Photoreceptor"/>
</dbReference>
<feature type="domain" description="PAC" evidence="22">
    <location>
        <begin position="550"/>
        <end position="603"/>
    </location>
</feature>
<feature type="domain" description="PAS" evidence="21">
    <location>
        <begin position="782"/>
        <end position="857"/>
    </location>
</feature>
<evidence type="ECO:0000256" key="11">
    <source>
        <dbReference type="ARBA" id="ARBA00022679"/>
    </source>
</evidence>
<proteinExistence type="predicted"/>
<evidence type="ECO:0000256" key="14">
    <source>
        <dbReference type="ARBA" id="ARBA00022741"/>
    </source>
</evidence>
<keyword evidence="17" id="KW-1133">Transmembrane helix</keyword>
<dbReference type="PROSITE" id="PS50112">
    <property type="entry name" value="PAS"/>
    <property type="match status" value="2"/>
</dbReference>
<keyword evidence="12" id="KW-0812">Transmembrane</keyword>
<evidence type="ECO:0000256" key="20">
    <source>
        <dbReference type="ARBA" id="ARBA00023170"/>
    </source>
</evidence>
<comment type="subcellular location">
    <subcellularLocation>
        <location evidence="2">Cell inner membrane</location>
        <topology evidence="2">Multi-pass membrane protein</topology>
    </subcellularLocation>
</comment>
<evidence type="ECO:0000256" key="15">
    <source>
        <dbReference type="ARBA" id="ARBA00022777"/>
    </source>
</evidence>
<dbReference type="Gene3D" id="3.30.450.40">
    <property type="match status" value="3"/>
</dbReference>
<keyword evidence="4" id="KW-1003">Cell membrane</keyword>
<dbReference type="AlphaFoldDB" id="A0A291MXL7"/>
<dbReference type="SMART" id="SM00911">
    <property type="entry name" value="HWE_HK"/>
    <property type="match status" value="1"/>
</dbReference>
<evidence type="ECO:0000256" key="7">
    <source>
        <dbReference type="ARBA" id="ARBA00022553"/>
    </source>
</evidence>
<dbReference type="KEGG" id="sya:A6768_07360"/>
<evidence type="ECO:0000256" key="3">
    <source>
        <dbReference type="ARBA" id="ARBA00012438"/>
    </source>
</evidence>
<evidence type="ECO:0000256" key="13">
    <source>
        <dbReference type="ARBA" id="ARBA00022737"/>
    </source>
</evidence>
<dbReference type="InterPro" id="IPR000700">
    <property type="entry name" value="PAS-assoc_C"/>
</dbReference>
<dbReference type="PANTHER" id="PTHR43304:SF1">
    <property type="entry name" value="PAC DOMAIN-CONTAINING PROTEIN"/>
    <property type="match status" value="1"/>
</dbReference>
<evidence type="ECO:0000256" key="16">
    <source>
        <dbReference type="ARBA" id="ARBA00022840"/>
    </source>
</evidence>
<dbReference type="InterPro" id="IPR013655">
    <property type="entry name" value="PAS_fold_3"/>
</dbReference>
<dbReference type="InterPro" id="IPR003018">
    <property type="entry name" value="GAF"/>
</dbReference>
<dbReference type="SMART" id="SM00065">
    <property type="entry name" value="GAF"/>
    <property type="match status" value="3"/>
</dbReference>
<dbReference type="Gene3D" id="3.30.565.10">
    <property type="entry name" value="Histidine kinase-like ATPase, C-terminal domain"/>
    <property type="match status" value="1"/>
</dbReference>
<dbReference type="Pfam" id="PF07536">
    <property type="entry name" value="HWE_HK"/>
    <property type="match status" value="1"/>
</dbReference>
<dbReference type="RefSeq" id="WP_097383111.1">
    <property type="nucleotide sequence ID" value="NZ_CP023741.1"/>
</dbReference>
<dbReference type="InterPro" id="IPR001610">
    <property type="entry name" value="PAC"/>
</dbReference>
<keyword evidence="10" id="KW-0288">FMN</keyword>
<organism evidence="23 24">
    <name type="scientific">Sphingobium yanoikuyae</name>
    <name type="common">Sphingomonas yanoikuyae</name>
    <dbReference type="NCBI Taxonomy" id="13690"/>
    <lineage>
        <taxon>Bacteria</taxon>
        <taxon>Pseudomonadati</taxon>
        <taxon>Pseudomonadota</taxon>
        <taxon>Alphaproteobacteria</taxon>
        <taxon>Sphingomonadales</taxon>
        <taxon>Sphingomonadaceae</taxon>
        <taxon>Sphingobium</taxon>
    </lineage>
</organism>
<keyword evidence="20" id="KW-0675">Receptor</keyword>
<evidence type="ECO:0000256" key="4">
    <source>
        <dbReference type="ARBA" id="ARBA00022475"/>
    </source>
</evidence>
<dbReference type="CDD" id="cd00130">
    <property type="entry name" value="PAS"/>
    <property type="match status" value="3"/>
</dbReference>
<evidence type="ECO:0000256" key="10">
    <source>
        <dbReference type="ARBA" id="ARBA00022643"/>
    </source>
</evidence>
<dbReference type="SUPFAM" id="SSF55785">
    <property type="entry name" value="PYP-like sensor domain (PAS domain)"/>
    <property type="match status" value="4"/>
</dbReference>
<dbReference type="InterPro" id="IPR011102">
    <property type="entry name" value="Sig_transdc_His_kinase_HWE"/>
</dbReference>
<dbReference type="Gene3D" id="3.30.450.20">
    <property type="entry name" value="PAS domain"/>
    <property type="match status" value="4"/>
</dbReference>
<dbReference type="SUPFAM" id="SSF55781">
    <property type="entry name" value="GAF domain-like"/>
    <property type="match status" value="3"/>
</dbReference>
<keyword evidence="8" id="KW-0716">Sensory transduction</keyword>
<dbReference type="FunFam" id="2.10.70.100:FF:000001">
    <property type="entry name" value="Sensory transduction histidine kinase"/>
    <property type="match status" value="1"/>
</dbReference>
<evidence type="ECO:0000256" key="19">
    <source>
        <dbReference type="ARBA" id="ARBA00023136"/>
    </source>
</evidence>
<feature type="domain" description="PAC" evidence="22">
    <location>
        <begin position="259"/>
        <end position="311"/>
    </location>
</feature>
<evidence type="ECO:0000256" key="9">
    <source>
        <dbReference type="ARBA" id="ARBA00022630"/>
    </source>
</evidence>
<evidence type="ECO:0000259" key="22">
    <source>
        <dbReference type="PROSITE" id="PS50113"/>
    </source>
</evidence>
<dbReference type="SMART" id="SM00091">
    <property type="entry name" value="PAS"/>
    <property type="match status" value="3"/>
</dbReference>
<keyword evidence="13" id="KW-0677">Repeat</keyword>
<dbReference type="GO" id="GO:0005886">
    <property type="term" value="C:plasma membrane"/>
    <property type="evidence" value="ECO:0007669"/>
    <property type="project" value="UniProtKB-SubCell"/>
</dbReference>
<protein>
    <recommendedName>
        <fullName evidence="3">histidine kinase</fullName>
        <ecNumber evidence="3">2.7.13.3</ecNumber>
    </recommendedName>
</protein>
<evidence type="ECO:0000256" key="6">
    <source>
        <dbReference type="ARBA" id="ARBA00022543"/>
    </source>
</evidence>
<keyword evidence="14" id="KW-0547">Nucleotide-binding</keyword>
<dbReference type="EMBL" id="CP023741">
    <property type="protein sequence ID" value="ATI79859.1"/>
    <property type="molecule type" value="Genomic_DNA"/>
</dbReference>
<dbReference type="Pfam" id="PF01590">
    <property type="entry name" value="GAF"/>
    <property type="match status" value="2"/>
</dbReference>
<keyword evidence="16" id="KW-0067">ATP-binding</keyword>
<keyword evidence="18" id="KW-0157">Chromophore</keyword>
<feature type="domain" description="PAC" evidence="22">
    <location>
        <begin position="978"/>
        <end position="1031"/>
    </location>
</feature>
<dbReference type="EC" id="2.7.13.3" evidence="3"/>
<evidence type="ECO:0000256" key="8">
    <source>
        <dbReference type="ARBA" id="ARBA00022606"/>
    </source>
</evidence>
<dbReference type="GeneID" id="57776653"/>
<feature type="domain" description="PAC" evidence="22">
    <location>
        <begin position="859"/>
        <end position="912"/>
    </location>
</feature>
<dbReference type="InterPro" id="IPR036890">
    <property type="entry name" value="HATPase_C_sf"/>
</dbReference>
<accession>A0A291MXL7</accession>
<keyword evidence="9" id="KW-0285">Flavoprotein</keyword>
<evidence type="ECO:0000256" key="18">
    <source>
        <dbReference type="ARBA" id="ARBA00022991"/>
    </source>
</evidence>
<name>A0A291MXL7_SPHYA</name>
<evidence type="ECO:0000256" key="2">
    <source>
        <dbReference type="ARBA" id="ARBA00004429"/>
    </source>
</evidence>
<dbReference type="PANTHER" id="PTHR43304">
    <property type="entry name" value="PHYTOCHROME-LIKE PROTEIN CPH1"/>
    <property type="match status" value="1"/>
</dbReference>
<evidence type="ECO:0000256" key="12">
    <source>
        <dbReference type="ARBA" id="ARBA00022692"/>
    </source>
</evidence>
<dbReference type="Proteomes" id="UP000219422">
    <property type="component" value="Chromosome"/>
</dbReference>
<keyword evidence="7" id="KW-0597">Phosphoprotein</keyword>
<keyword evidence="5" id="KW-0997">Cell inner membrane</keyword>
<evidence type="ECO:0000313" key="23">
    <source>
        <dbReference type="EMBL" id="ATI79859.1"/>
    </source>
</evidence>
<keyword evidence="6" id="KW-0600">Photoreceptor protein</keyword>
<evidence type="ECO:0000256" key="5">
    <source>
        <dbReference type="ARBA" id="ARBA00022519"/>
    </source>
</evidence>
<dbReference type="Gene3D" id="2.10.70.100">
    <property type="match status" value="2"/>
</dbReference>
<dbReference type="InterPro" id="IPR035965">
    <property type="entry name" value="PAS-like_dom_sf"/>
</dbReference>
<dbReference type="InterPro" id="IPR000014">
    <property type="entry name" value="PAS"/>
</dbReference>
<dbReference type="PROSITE" id="PS50113">
    <property type="entry name" value="PAC"/>
    <property type="match status" value="4"/>
</dbReference>
<keyword evidence="15" id="KW-0418">Kinase</keyword>
<dbReference type="NCBIfam" id="TIGR00229">
    <property type="entry name" value="sensory_box"/>
    <property type="match status" value="4"/>
</dbReference>
<gene>
    <name evidence="23" type="ORF">A6768_07360</name>
</gene>
<dbReference type="GO" id="GO:0004673">
    <property type="term" value="F:protein histidine kinase activity"/>
    <property type="evidence" value="ECO:0007669"/>
    <property type="project" value="UniProtKB-EC"/>
</dbReference>
<keyword evidence="19" id="KW-0472">Membrane</keyword>